<evidence type="ECO:0000313" key="2">
    <source>
        <dbReference type="Proteomes" id="UP000004509"/>
    </source>
</evidence>
<gene>
    <name evidence="1" type="ORF">TREVI0001_0656</name>
</gene>
<comment type="caution">
    <text evidence="1">The sequence shown here is derived from an EMBL/GenBank/DDBJ whole genome shotgun (WGS) entry which is preliminary data.</text>
</comment>
<sequence length="54" mass="6357">MLFVNEHTAMIKAVIALRMRKKLRISVIFIGADYKGDFLYCQSFIYIFPVRQPC</sequence>
<proteinExistence type="predicted"/>
<dbReference type="AlphaFoldDB" id="C8PMP1"/>
<evidence type="ECO:0000313" key="1">
    <source>
        <dbReference type="EMBL" id="EEV21458.1"/>
    </source>
</evidence>
<reference evidence="1 2" key="1">
    <citation type="submission" date="2009-07" db="EMBL/GenBank/DDBJ databases">
        <authorList>
            <person name="Madupu R."/>
            <person name="Sebastian Y."/>
            <person name="Durkin A.S."/>
            <person name="Torralba M."/>
            <person name="Methe B."/>
            <person name="Sutton G.G."/>
            <person name="Strausberg R.L."/>
            <person name="Nelson K.E."/>
        </authorList>
    </citation>
    <scope>NUCLEOTIDE SEQUENCE [LARGE SCALE GENOMIC DNA]</scope>
    <source>
        <strain evidence="1 2">ATCC 35580</strain>
    </source>
</reference>
<name>C8PMP1_9SPIR</name>
<dbReference type="Proteomes" id="UP000004509">
    <property type="component" value="Unassembled WGS sequence"/>
</dbReference>
<accession>C8PMP1</accession>
<organism evidence="1 2">
    <name type="scientific">Treponema vincentii ATCC 35580</name>
    <dbReference type="NCBI Taxonomy" id="596324"/>
    <lineage>
        <taxon>Bacteria</taxon>
        <taxon>Pseudomonadati</taxon>
        <taxon>Spirochaetota</taxon>
        <taxon>Spirochaetia</taxon>
        <taxon>Spirochaetales</taxon>
        <taxon>Treponemataceae</taxon>
        <taxon>Treponema</taxon>
    </lineage>
</organism>
<protein>
    <submittedName>
        <fullName evidence="1">Uncharacterized protein</fullName>
    </submittedName>
</protein>
<dbReference type="EMBL" id="ACYH01000011">
    <property type="protein sequence ID" value="EEV21458.1"/>
    <property type="molecule type" value="Genomic_DNA"/>
</dbReference>